<sequence length="322" mass="37011">MSLKNLIPIKDVGNMMCELLSKEEHNIVEAKNYLDMFFQTDSSDIKDLEEVIDEFLDGYISLIDAIKIIDELNRYILAEENVEADLRAKYGHISKKFEEISDTFRFVRCTSPRVENIWEMKKYDRDYFNKILKIATQENKEVMKNQAIVRIALLRFYIKNVFRTMKDANFANQDGRADVLKSAISLGIGLHQIELFSEFTEDTFLGKFHSIGASANKKKRDEQKNSDIGAIATEAWEYGCELLHTQLLHLFILTGVIDHSKEVSAKNKLKKVAPSSRIYGPGSKKTIDTCPCNKEHGCPLLQKIPMRKRLDLPVSKKHLKSK</sequence>
<evidence type="ECO:0000313" key="1">
    <source>
        <dbReference type="EMBL" id="NDY58297.1"/>
    </source>
</evidence>
<dbReference type="AlphaFoldDB" id="A0A7K3NQD3"/>
<proteinExistence type="predicted"/>
<organism evidence="1 2">
    <name type="scientific">Desulfolutivibrio sulfodismutans</name>
    <dbReference type="NCBI Taxonomy" id="63561"/>
    <lineage>
        <taxon>Bacteria</taxon>
        <taxon>Pseudomonadati</taxon>
        <taxon>Thermodesulfobacteriota</taxon>
        <taxon>Desulfovibrionia</taxon>
        <taxon>Desulfovibrionales</taxon>
        <taxon>Desulfovibrionaceae</taxon>
        <taxon>Desulfolutivibrio</taxon>
    </lineage>
</organism>
<dbReference type="RefSeq" id="WP_163303370.1">
    <property type="nucleotide sequence ID" value="NZ_JAAGRQ010000089.1"/>
</dbReference>
<name>A0A7K3NQD3_9BACT</name>
<keyword evidence="2" id="KW-1185">Reference proteome</keyword>
<reference evidence="1 2" key="1">
    <citation type="submission" date="2020-02" db="EMBL/GenBank/DDBJ databases">
        <title>Comparative genomics of sulfur disproportionating microorganisms.</title>
        <authorList>
            <person name="Ward L.M."/>
            <person name="Bertran E."/>
            <person name="Johnston D.T."/>
        </authorList>
    </citation>
    <scope>NUCLEOTIDE SEQUENCE [LARGE SCALE GENOMIC DNA]</scope>
    <source>
        <strain evidence="1 2">DSM 3696</strain>
    </source>
</reference>
<accession>A0A7K3NQD3</accession>
<dbReference type="Proteomes" id="UP000469724">
    <property type="component" value="Unassembled WGS sequence"/>
</dbReference>
<comment type="caution">
    <text evidence="1">The sequence shown here is derived from an EMBL/GenBank/DDBJ whole genome shotgun (WGS) entry which is preliminary data.</text>
</comment>
<evidence type="ECO:0000313" key="2">
    <source>
        <dbReference type="Proteomes" id="UP000469724"/>
    </source>
</evidence>
<gene>
    <name evidence="1" type="ORF">G3N56_16310</name>
</gene>
<protein>
    <submittedName>
        <fullName evidence="1">Uncharacterized protein</fullName>
    </submittedName>
</protein>
<dbReference type="EMBL" id="JAAGRQ010000089">
    <property type="protein sequence ID" value="NDY58297.1"/>
    <property type="molecule type" value="Genomic_DNA"/>
</dbReference>